<dbReference type="PROSITE" id="PS50041">
    <property type="entry name" value="C_TYPE_LECTIN_2"/>
    <property type="match status" value="1"/>
</dbReference>
<dbReference type="EMBL" id="NEDP02000359">
    <property type="protein sequence ID" value="OWF56074.1"/>
    <property type="molecule type" value="Genomic_DNA"/>
</dbReference>
<proteinExistence type="predicted"/>
<dbReference type="InterPro" id="IPR016187">
    <property type="entry name" value="CTDL_fold"/>
</dbReference>
<organism evidence="4 5">
    <name type="scientific">Mizuhopecten yessoensis</name>
    <name type="common">Japanese scallop</name>
    <name type="synonym">Patinopecten yessoensis</name>
    <dbReference type="NCBI Taxonomy" id="6573"/>
    <lineage>
        <taxon>Eukaryota</taxon>
        <taxon>Metazoa</taxon>
        <taxon>Spiralia</taxon>
        <taxon>Lophotrochozoa</taxon>
        <taxon>Mollusca</taxon>
        <taxon>Bivalvia</taxon>
        <taxon>Autobranchia</taxon>
        <taxon>Pteriomorphia</taxon>
        <taxon>Pectinida</taxon>
        <taxon>Pectinoidea</taxon>
        <taxon>Pectinidae</taxon>
        <taxon>Mizuhopecten</taxon>
    </lineage>
</organism>
<dbReference type="CDD" id="cd00037">
    <property type="entry name" value="CLECT"/>
    <property type="match status" value="1"/>
</dbReference>
<evidence type="ECO:0000256" key="2">
    <source>
        <dbReference type="SAM" id="SignalP"/>
    </source>
</evidence>
<dbReference type="AlphaFoldDB" id="A0A210R587"/>
<accession>A0A210R587</accession>
<dbReference type="OrthoDB" id="6285913at2759"/>
<gene>
    <name evidence="4" type="ORF">KP79_PYT04124</name>
</gene>
<sequence>MMKILFRTVFLCFCVIIEPNAVQALGCRNGWIQFESSCYFFSNDVETWAEASIICADLKGHLATVNSAAENSFLKAQANVLKQTGYWLDGNDFEVEGSWRWTTSDDLITFNDWHSGEPNQGASADCLALWRDHAYQWADEPCRHVWNFICKTNSIGDGEQAIG</sequence>
<feature type="signal peptide" evidence="2">
    <location>
        <begin position="1"/>
        <end position="24"/>
    </location>
</feature>
<keyword evidence="5" id="KW-1185">Reference proteome</keyword>
<dbReference type="InterPro" id="IPR018378">
    <property type="entry name" value="C-type_lectin_CS"/>
</dbReference>
<dbReference type="InterPro" id="IPR016186">
    <property type="entry name" value="C-type_lectin-like/link_sf"/>
</dbReference>
<feature type="chain" id="PRO_5012849316" evidence="2">
    <location>
        <begin position="25"/>
        <end position="163"/>
    </location>
</feature>
<dbReference type="SUPFAM" id="SSF56436">
    <property type="entry name" value="C-type lectin-like"/>
    <property type="match status" value="1"/>
</dbReference>
<evidence type="ECO:0000256" key="1">
    <source>
        <dbReference type="ARBA" id="ARBA00023157"/>
    </source>
</evidence>
<protein>
    <submittedName>
        <fullName evidence="4">Perlucin-like protein</fullName>
    </submittedName>
</protein>
<dbReference type="Proteomes" id="UP000242188">
    <property type="component" value="Unassembled WGS sequence"/>
</dbReference>
<evidence type="ECO:0000259" key="3">
    <source>
        <dbReference type="PROSITE" id="PS50041"/>
    </source>
</evidence>
<reference evidence="4 5" key="1">
    <citation type="journal article" date="2017" name="Nat. Ecol. Evol.">
        <title>Scallop genome provides insights into evolution of bilaterian karyotype and development.</title>
        <authorList>
            <person name="Wang S."/>
            <person name="Zhang J."/>
            <person name="Jiao W."/>
            <person name="Li J."/>
            <person name="Xun X."/>
            <person name="Sun Y."/>
            <person name="Guo X."/>
            <person name="Huan P."/>
            <person name="Dong B."/>
            <person name="Zhang L."/>
            <person name="Hu X."/>
            <person name="Sun X."/>
            <person name="Wang J."/>
            <person name="Zhao C."/>
            <person name="Wang Y."/>
            <person name="Wang D."/>
            <person name="Huang X."/>
            <person name="Wang R."/>
            <person name="Lv J."/>
            <person name="Li Y."/>
            <person name="Zhang Z."/>
            <person name="Liu B."/>
            <person name="Lu W."/>
            <person name="Hui Y."/>
            <person name="Liang J."/>
            <person name="Zhou Z."/>
            <person name="Hou R."/>
            <person name="Li X."/>
            <person name="Liu Y."/>
            <person name="Li H."/>
            <person name="Ning X."/>
            <person name="Lin Y."/>
            <person name="Zhao L."/>
            <person name="Xing Q."/>
            <person name="Dou J."/>
            <person name="Li Y."/>
            <person name="Mao J."/>
            <person name="Guo H."/>
            <person name="Dou H."/>
            <person name="Li T."/>
            <person name="Mu C."/>
            <person name="Jiang W."/>
            <person name="Fu Q."/>
            <person name="Fu X."/>
            <person name="Miao Y."/>
            <person name="Liu J."/>
            <person name="Yu Q."/>
            <person name="Li R."/>
            <person name="Liao H."/>
            <person name="Li X."/>
            <person name="Kong Y."/>
            <person name="Jiang Z."/>
            <person name="Chourrout D."/>
            <person name="Li R."/>
            <person name="Bao Z."/>
        </authorList>
    </citation>
    <scope>NUCLEOTIDE SEQUENCE [LARGE SCALE GENOMIC DNA]</scope>
    <source>
        <strain evidence="4 5">PY_sf001</strain>
    </source>
</reference>
<comment type="caution">
    <text evidence="4">The sequence shown here is derived from an EMBL/GenBank/DDBJ whole genome shotgun (WGS) entry which is preliminary data.</text>
</comment>
<dbReference type="PROSITE" id="PS00615">
    <property type="entry name" value="C_TYPE_LECTIN_1"/>
    <property type="match status" value="1"/>
</dbReference>
<feature type="domain" description="C-type lectin" evidence="3">
    <location>
        <begin position="34"/>
        <end position="151"/>
    </location>
</feature>
<dbReference type="InterPro" id="IPR001304">
    <property type="entry name" value="C-type_lectin-like"/>
</dbReference>
<evidence type="ECO:0000313" key="4">
    <source>
        <dbReference type="EMBL" id="OWF56074.1"/>
    </source>
</evidence>
<dbReference type="Pfam" id="PF00059">
    <property type="entry name" value="Lectin_C"/>
    <property type="match status" value="1"/>
</dbReference>
<keyword evidence="2" id="KW-0732">Signal</keyword>
<dbReference type="Gene3D" id="3.10.100.10">
    <property type="entry name" value="Mannose-Binding Protein A, subunit A"/>
    <property type="match status" value="1"/>
</dbReference>
<dbReference type="PANTHER" id="PTHR22803">
    <property type="entry name" value="MANNOSE, PHOSPHOLIPASE, LECTIN RECEPTOR RELATED"/>
    <property type="match status" value="1"/>
</dbReference>
<dbReference type="SMART" id="SM00034">
    <property type="entry name" value="CLECT"/>
    <property type="match status" value="1"/>
</dbReference>
<keyword evidence="1" id="KW-1015">Disulfide bond</keyword>
<evidence type="ECO:0000313" key="5">
    <source>
        <dbReference type="Proteomes" id="UP000242188"/>
    </source>
</evidence>
<name>A0A210R587_MIZYE</name>
<dbReference type="InterPro" id="IPR050111">
    <property type="entry name" value="C-type_lectin/snaclec_domain"/>
</dbReference>